<sequence>MNSVRGSRQSYVFILFFRVFDSLPRGKHGTADDEMRLAEGGSLEEHNKIASRLCGSRNETVRASAWSDIRDKITADIMILSRCLKARRKSKVRLSILIRSDLVTCDNRFLLRFVGPMVTVALKES</sequence>
<evidence type="ECO:0000313" key="1">
    <source>
        <dbReference type="EMBL" id="GAC98658.1"/>
    </source>
</evidence>
<organism evidence="1 2">
    <name type="scientific">Pseudozyma hubeiensis (strain SY62)</name>
    <name type="common">Yeast</name>
    <dbReference type="NCBI Taxonomy" id="1305764"/>
    <lineage>
        <taxon>Eukaryota</taxon>
        <taxon>Fungi</taxon>
        <taxon>Dikarya</taxon>
        <taxon>Basidiomycota</taxon>
        <taxon>Ustilaginomycotina</taxon>
        <taxon>Ustilaginomycetes</taxon>
        <taxon>Ustilaginales</taxon>
        <taxon>Ustilaginaceae</taxon>
        <taxon>Pseudozyma</taxon>
    </lineage>
</organism>
<accession>R9PB72</accession>
<dbReference type="HOGENOM" id="CLU_1993617_0_0_1"/>
<proteinExistence type="predicted"/>
<protein>
    <submittedName>
        <fullName evidence="1">Uncharacterized protein</fullName>
    </submittedName>
</protein>
<dbReference type="AlphaFoldDB" id="R9PB72"/>
<dbReference type="RefSeq" id="XP_012192245.1">
    <property type="nucleotide sequence ID" value="XM_012336855.1"/>
</dbReference>
<evidence type="ECO:0000313" key="2">
    <source>
        <dbReference type="Proteomes" id="UP000014071"/>
    </source>
</evidence>
<gene>
    <name evidence="1" type="ORF">PHSY_006252</name>
</gene>
<dbReference type="EMBL" id="DF238821">
    <property type="protein sequence ID" value="GAC98658.1"/>
    <property type="molecule type" value="Genomic_DNA"/>
</dbReference>
<name>R9PB72_PSEHS</name>
<keyword evidence="2" id="KW-1185">Reference proteome</keyword>
<dbReference type="Proteomes" id="UP000014071">
    <property type="component" value="Unassembled WGS sequence"/>
</dbReference>
<dbReference type="GeneID" id="24111524"/>
<reference evidence="2" key="1">
    <citation type="journal article" date="2013" name="Genome Announc.">
        <title>Draft genome sequence of the basidiomycetous yeast-like fungus Pseudozyma hubeiensis SY62, which produces an abundant amount of the biosurfactant mannosylerythritol lipids.</title>
        <authorList>
            <person name="Konishi M."/>
            <person name="Hatada Y."/>
            <person name="Horiuchi J."/>
        </authorList>
    </citation>
    <scope>NUCLEOTIDE SEQUENCE [LARGE SCALE GENOMIC DNA]</scope>
    <source>
        <strain evidence="2">SY62</strain>
    </source>
</reference>